<dbReference type="PATRIC" id="fig|316.101.peg.1415"/>
<dbReference type="AlphaFoldDB" id="A0A0D9AQ67"/>
<organism evidence="1 2">
    <name type="scientific">Stutzerimonas stutzeri</name>
    <name type="common">Pseudomonas stutzeri</name>
    <dbReference type="NCBI Taxonomy" id="316"/>
    <lineage>
        <taxon>Bacteria</taxon>
        <taxon>Pseudomonadati</taxon>
        <taxon>Pseudomonadota</taxon>
        <taxon>Gammaproteobacteria</taxon>
        <taxon>Pseudomonadales</taxon>
        <taxon>Pseudomonadaceae</taxon>
        <taxon>Stutzerimonas</taxon>
    </lineage>
</organism>
<evidence type="ECO:0000313" key="1">
    <source>
        <dbReference type="EMBL" id="KJH82867.1"/>
    </source>
</evidence>
<name>A0A0D9AQ67_STUST</name>
<evidence type="ECO:0000313" key="2">
    <source>
        <dbReference type="Proteomes" id="UP000032487"/>
    </source>
</evidence>
<dbReference type="EMBL" id="JYHV01000014">
    <property type="protein sequence ID" value="KJH82867.1"/>
    <property type="molecule type" value="Genomic_DNA"/>
</dbReference>
<protein>
    <submittedName>
        <fullName evidence="1">Uncharacterized protein</fullName>
    </submittedName>
</protein>
<sequence>MPICDAIAADPIHFLFKAKVEQLTRASTYQDQHLALYGLQGHLDGLAEAKVITWEQWRDAQEESRTILWGADA</sequence>
<reference evidence="1 2" key="1">
    <citation type="submission" date="2015-02" db="EMBL/GenBank/DDBJ databases">
        <title>Draft genome sequence of Pseudomonas stutzeri NT0128 isolated from wheat (Triticum turgidum) rhizosphere.</title>
        <authorList>
            <person name="Tovi N."/>
            <person name="Frenk S."/>
            <person name="Hadar Y."/>
            <person name="Minz D."/>
        </authorList>
    </citation>
    <scope>NUCLEOTIDE SEQUENCE [LARGE SCALE GENOMIC DNA]</scope>
    <source>
        <strain evidence="1 2">NT0128</strain>
    </source>
</reference>
<gene>
    <name evidence="1" type="ORF">UF78_08500</name>
</gene>
<comment type="caution">
    <text evidence="1">The sequence shown here is derived from an EMBL/GenBank/DDBJ whole genome shotgun (WGS) entry which is preliminary data.</text>
</comment>
<accession>A0A0D9AQ67</accession>
<proteinExistence type="predicted"/>
<dbReference type="Proteomes" id="UP000032487">
    <property type="component" value="Unassembled WGS sequence"/>
</dbReference>